<dbReference type="Pfam" id="PF02518">
    <property type="entry name" value="HATPase_c"/>
    <property type="match status" value="1"/>
</dbReference>
<dbReference type="Gene3D" id="3.30.565.10">
    <property type="entry name" value="Histidine kinase-like ATPase, C-terminal domain"/>
    <property type="match status" value="1"/>
</dbReference>
<protein>
    <recommendedName>
        <fullName evidence="2">histidine kinase</fullName>
        <ecNumber evidence="2">2.7.13.3</ecNumber>
    </recommendedName>
</protein>
<dbReference type="EC" id="2.7.13.3" evidence="2"/>
<dbReference type="InterPro" id="IPR038424">
    <property type="entry name" value="H_kinase_PdtaS_GAF_sf"/>
</dbReference>
<dbReference type="Gene3D" id="3.30.450.20">
    <property type="entry name" value="PAS domain"/>
    <property type="match status" value="1"/>
</dbReference>
<dbReference type="PANTHER" id="PTHR41523">
    <property type="entry name" value="TWO-COMPONENT SYSTEM SENSOR PROTEIN"/>
    <property type="match status" value="1"/>
</dbReference>
<proteinExistence type="predicted"/>
<evidence type="ECO:0000256" key="2">
    <source>
        <dbReference type="ARBA" id="ARBA00012438"/>
    </source>
</evidence>
<evidence type="ECO:0000259" key="9">
    <source>
        <dbReference type="PROSITE" id="PS50109"/>
    </source>
</evidence>
<dbReference type="PROSITE" id="PS50109">
    <property type="entry name" value="HIS_KIN"/>
    <property type="match status" value="1"/>
</dbReference>
<accession>A0A1C7EEQ1</accession>
<dbReference type="EMBL" id="CP016543">
    <property type="protein sequence ID" value="ANU22503.1"/>
    <property type="molecule type" value="Genomic_DNA"/>
</dbReference>
<feature type="domain" description="Histidine kinase" evidence="9">
    <location>
        <begin position="280"/>
        <end position="474"/>
    </location>
</feature>
<dbReference type="PANTHER" id="PTHR41523:SF8">
    <property type="entry name" value="ETHYLENE RESPONSE SENSOR PROTEIN"/>
    <property type="match status" value="1"/>
</dbReference>
<dbReference type="GO" id="GO:0000160">
    <property type="term" value="P:phosphorelay signal transduction system"/>
    <property type="evidence" value="ECO:0007669"/>
    <property type="project" value="UniProtKB-KW"/>
</dbReference>
<evidence type="ECO:0000256" key="5">
    <source>
        <dbReference type="ARBA" id="ARBA00022741"/>
    </source>
</evidence>
<dbReference type="InterPro" id="IPR011495">
    <property type="entry name" value="Sig_transdc_His_kin_sub2_dim/P"/>
</dbReference>
<keyword evidence="4" id="KW-0808">Transferase</keyword>
<dbReference type="STRING" id="414778.BCM40_03665"/>
<dbReference type="Pfam" id="PF12282">
    <property type="entry name" value="GAF_PdtaS"/>
    <property type="match status" value="1"/>
</dbReference>
<keyword evidence="5" id="KW-0547">Nucleotide-binding</keyword>
<keyword evidence="6 10" id="KW-0418">Kinase</keyword>
<evidence type="ECO:0000256" key="8">
    <source>
        <dbReference type="ARBA" id="ARBA00023012"/>
    </source>
</evidence>
<keyword evidence="3" id="KW-0597">Phosphoprotein</keyword>
<dbReference type="AlphaFoldDB" id="A0A1C7EEQ1"/>
<evidence type="ECO:0000256" key="3">
    <source>
        <dbReference type="ARBA" id="ARBA00022553"/>
    </source>
</evidence>
<dbReference type="SUPFAM" id="SSF55874">
    <property type="entry name" value="ATPase domain of HSP90 chaperone/DNA topoisomerase II/histidine kinase"/>
    <property type="match status" value="1"/>
</dbReference>
<dbReference type="SMART" id="SM00387">
    <property type="entry name" value="HATPase_c"/>
    <property type="match status" value="1"/>
</dbReference>
<dbReference type="Proteomes" id="UP000092495">
    <property type="component" value="Chromosome"/>
</dbReference>
<evidence type="ECO:0000313" key="10">
    <source>
        <dbReference type="EMBL" id="ANU22503.1"/>
    </source>
</evidence>
<dbReference type="Gene3D" id="3.30.450.280">
    <property type="entry name" value="GAF domain"/>
    <property type="match status" value="1"/>
</dbReference>
<dbReference type="InterPro" id="IPR036890">
    <property type="entry name" value="HATPase_C_sf"/>
</dbReference>
<dbReference type="OrthoDB" id="9767435at2"/>
<organism evidence="10 11">
    <name type="scientific">Planococcus donghaensis</name>
    <dbReference type="NCBI Taxonomy" id="414778"/>
    <lineage>
        <taxon>Bacteria</taxon>
        <taxon>Bacillati</taxon>
        <taxon>Bacillota</taxon>
        <taxon>Bacilli</taxon>
        <taxon>Bacillales</taxon>
        <taxon>Caryophanaceae</taxon>
        <taxon>Planococcus</taxon>
    </lineage>
</organism>
<name>A0A1C7EEQ1_9BACL</name>
<keyword evidence="11" id="KW-1185">Reference proteome</keyword>
<dbReference type="Pfam" id="PF07568">
    <property type="entry name" value="HisKA_2"/>
    <property type="match status" value="1"/>
</dbReference>
<keyword evidence="8" id="KW-0902">Two-component regulatory system</keyword>
<keyword evidence="7" id="KW-0067">ATP-binding</keyword>
<comment type="catalytic activity">
    <reaction evidence="1">
        <text>ATP + protein L-histidine = ADP + protein N-phospho-L-histidine.</text>
        <dbReference type="EC" id="2.7.13.3"/>
    </reaction>
</comment>
<evidence type="ECO:0000256" key="1">
    <source>
        <dbReference type="ARBA" id="ARBA00000085"/>
    </source>
</evidence>
<dbReference type="InterPro" id="IPR003594">
    <property type="entry name" value="HATPase_dom"/>
</dbReference>
<evidence type="ECO:0000256" key="4">
    <source>
        <dbReference type="ARBA" id="ARBA00022679"/>
    </source>
</evidence>
<dbReference type="InterPro" id="IPR022066">
    <property type="entry name" value="PdtaS_GAF"/>
</dbReference>
<gene>
    <name evidence="10" type="ORF">BCM40_03665</name>
</gene>
<evidence type="ECO:0000313" key="11">
    <source>
        <dbReference type="Proteomes" id="UP000092495"/>
    </source>
</evidence>
<dbReference type="InterPro" id="IPR005467">
    <property type="entry name" value="His_kinase_dom"/>
</dbReference>
<dbReference type="GO" id="GO:0004673">
    <property type="term" value="F:protein histidine kinase activity"/>
    <property type="evidence" value="ECO:0007669"/>
    <property type="project" value="UniProtKB-EC"/>
</dbReference>
<dbReference type="GO" id="GO:0005524">
    <property type="term" value="F:ATP binding"/>
    <property type="evidence" value="ECO:0007669"/>
    <property type="project" value="UniProtKB-KW"/>
</dbReference>
<reference evidence="10" key="1">
    <citation type="submission" date="2016-10" db="EMBL/GenBank/DDBJ databases">
        <authorList>
            <person name="See-Too W.S."/>
        </authorList>
    </citation>
    <scope>NUCLEOTIDE SEQUENCE</scope>
    <source>
        <strain evidence="10">DSM 22276</strain>
    </source>
</reference>
<evidence type="ECO:0000256" key="6">
    <source>
        <dbReference type="ARBA" id="ARBA00022777"/>
    </source>
</evidence>
<sequence>MPVSKLEDLCTTYTDLTTEDIDVLKRAASTLQMYADLSESYMFIDCKIKNSENAIVVAEAFPSSNGQLYEKSVVGKIVFESFEPGVFYSYRKGKKSAIRKALTQEGRSVEQNVMPLSNGADQVIGVIIQEKEIPSLFTMNNDSRSFSLNSKSFEEVLGENNRGLPLVSDLLMEIFLLTDAENRLVYVNPVGVQFIVEMSKQEKFKDKNLLDLLPFLQPVYDQEEDVFVFELTLDNKTLVVKKVRLREAGKIKGTLLIIQDLTELRMKEKELMMKSLVIQEIHHRVKNNLQTIASLIRLQMRKGIPPESKVYFEDTLNRVFSISTVYELILANENVDEDDVDIVKLVEKIASTMIINEHDKKIHLRIVANGNKIIFPSKKAVSISLIINELVQNSVKHAFSANDEGEIVVSFSADKEFLELHISDNGVGMNKLEPPSGLGLEIVKNLVLHDLNGKFQYLPKTKGTLAAIQFPISPEVIIDDEEKDFNSGR</sequence>
<evidence type="ECO:0000256" key="7">
    <source>
        <dbReference type="ARBA" id="ARBA00022840"/>
    </source>
</evidence>
<dbReference type="KEGG" id="pdg:BCM40_03665"/>